<dbReference type="RefSeq" id="WP_209211020.1">
    <property type="nucleotide sequence ID" value="NZ_JAFFZM010000007.1"/>
</dbReference>
<dbReference type="EMBL" id="JAFFZM010000007">
    <property type="protein sequence ID" value="MBO8199276.1"/>
    <property type="molecule type" value="Genomic_DNA"/>
</dbReference>
<evidence type="ECO:0000256" key="6">
    <source>
        <dbReference type="ARBA" id="ARBA00023136"/>
    </source>
</evidence>
<keyword evidence="3" id="KW-0547">Nucleotide-binding</keyword>
<comment type="caution">
    <text evidence="11">The sequence shown here is derived from an EMBL/GenBank/DDBJ whole genome shotgun (WGS) entry which is preliminary data.</text>
</comment>
<keyword evidence="4" id="KW-0067">ATP-binding</keyword>
<feature type="compositionally biased region" description="Pro residues" evidence="7">
    <location>
        <begin position="1"/>
        <end position="17"/>
    </location>
</feature>
<keyword evidence="6 8" id="KW-0472">Membrane</keyword>
<feature type="transmembrane region" description="Helical" evidence="8">
    <location>
        <begin position="224"/>
        <end position="244"/>
    </location>
</feature>
<dbReference type="SUPFAM" id="SSF52540">
    <property type="entry name" value="P-loop containing nucleoside triphosphate hydrolases"/>
    <property type="match status" value="1"/>
</dbReference>
<protein>
    <submittedName>
        <fullName evidence="11">Thiol reductant ABC exporter subunit CydC</fullName>
    </submittedName>
</protein>
<dbReference type="InterPro" id="IPR003593">
    <property type="entry name" value="AAA+_ATPase"/>
</dbReference>
<dbReference type="Gene3D" id="3.40.50.300">
    <property type="entry name" value="P-loop containing nucleotide triphosphate hydrolases"/>
    <property type="match status" value="1"/>
</dbReference>
<dbReference type="PROSITE" id="PS50893">
    <property type="entry name" value="ABC_TRANSPORTER_2"/>
    <property type="match status" value="1"/>
</dbReference>
<feature type="transmembrane region" description="Helical" evidence="8">
    <location>
        <begin position="193"/>
        <end position="218"/>
    </location>
</feature>
<evidence type="ECO:0000256" key="4">
    <source>
        <dbReference type="ARBA" id="ARBA00022840"/>
    </source>
</evidence>
<evidence type="ECO:0000259" key="9">
    <source>
        <dbReference type="PROSITE" id="PS50893"/>
    </source>
</evidence>
<name>A0ABS3XVD4_9ACTN</name>
<dbReference type="Pfam" id="PF00005">
    <property type="entry name" value="ABC_tran"/>
    <property type="match status" value="1"/>
</dbReference>
<evidence type="ECO:0000256" key="2">
    <source>
        <dbReference type="ARBA" id="ARBA00022692"/>
    </source>
</evidence>
<keyword evidence="12" id="KW-1185">Reference proteome</keyword>
<dbReference type="InterPro" id="IPR011527">
    <property type="entry name" value="ABC1_TM_dom"/>
</dbReference>
<dbReference type="InterPro" id="IPR036640">
    <property type="entry name" value="ABC1_TM_sf"/>
</dbReference>
<evidence type="ECO:0000256" key="8">
    <source>
        <dbReference type="SAM" id="Phobius"/>
    </source>
</evidence>
<dbReference type="PROSITE" id="PS00211">
    <property type="entry name" value="ABC_TRANSPORTER_1"/>
    <property type="match status" value="1"/>
</dbReference>
<reference evidence="11 12" key="1">
    <citation type="submission" date="2021-02" db="EMBL/GenBank/DDBJ databases">
        <title>Streptomyces spirodelae sp. nov., isolated from duckweed.</title>
        <authorList>
            <person name="Saimee Y."/>
            <person name="Duangmal K."/>
        </authorList>
    </citation>
    <scope>NUCLEOTIDE SEQUENCE [LARGE SCALE GENOMIC DNA]</scope>
    <source>
        <strain evidence="11 12">DSM 42105</strain>
    </source>
</reference>
<feature type="transmembrane region" description="Helical" evidence="8">
    <location>
        <begin position="339"/>
        <end position="360"/>
    </location>
</feature>
<organism evidence="11 12">
    <name type="scientific">Streptomyces smyrnaeus</name>
    <dbReference type="NCBI Taxonomy" id="1387713"/>
    <lineage>
        <taxon>Bacteria</taxon>
        <taxon>Bacillati</taxon>
        <taxon>Actinomycetota</taxon>
        <taxon>Actinomycetes</taxon>
        <taxon>Kitasatosporales</taxon>
        <taxon>Streptomycetaceae</taxon>
        <taxon>Streptomyces</taxon>
    </lineage>
</organism>
<feature type="region of interest" description="Disordered" evidence="7">
    <location>
        <begin position="1"/>
        <end position="55"/>
    </location>
</feature>
<dbReference type="InterPro" id="IPR014223">
    <property type="entry name" value="ABC_CydC/D"/>
</dbReference>
<dbReference type="Pfam" id="PF00664">
    <property type="entry name" value="ABC_membrane"/>
    <property type="match status" value="1"/>
</dbReference>
<evidence type="ECO:0000259" key="10">
    <source>
        <dbReference type="PROSITE" id="PS50929"/>
    </source>
</evidence>
<evidence type="ECO:0000256" key="3">
    <source>
        <dbReference type="ARBA" id="ARBA00022741"/>
    </source>
</evidence>
<dbReference type="Proteomes" id="UP000721954">
    <property type="component" value="Unassembled WGS sequence"/>
</dbReference>
<keyword evidence="2 8" id="KW-0812">Transmembrane</keyword>
<dbReference type="Gene3D" id="1.20.1560.10">
    <property type="entry name" value="ABC transporter type 1, transmembrane domain"/>
    <property type="match status" value="1"/>
</dbReference>
<feature type="domain" description="ABC transporter" evidence="9">
    <location>
        <begin position="401"/>
        <end position="621"/>
    </location>
</feature>
<evidence type="ECO:0000313" key="12">
    <source>
        <dbReference type="Proteomes" id="UP000721954"/>
    </source>
</evidence>
<dbReference type="NCBIfam" id="TIGR02868">
    <property type="entry name" value="CydC"/>
    <property type="match status" value="1"/>
</dbReference>
<dbReference type="SMART" id="SM00382">
    <property type="entry name" value="AAA"/>
    <property type="match status" value="1"/>
</dbReference>
<comment type="subcellular location">
    <subcellularLocation>
        <location evidence="1">Cell membrane</location>
        <topology evidence="1">Multi-pass membrane protein</topology>
    </subcellularLocation>
</comment>
<dbReference type="InterPro" id="IPR003439">
    <property type="entry name" value="ABC_transporter-like_ATP-bd"/>
</dbReference>
<dbReference type="InterPro" id="IPR017871">
    <property type="entry name" value="ABC_transporter-like_CS"/>
</dbReference>
<evidence type="ECO:0000256" key="5">
    <source>
        <dbReference type="ARBA" id="ARBA00022989"/>
    </source>
</evidence>
<evidence type="ECO:0000313" key="11">
    <source>
        <dbReference type="EMBL" id="MBO8199276.1"/>
    </source>
</evidence>
<evidence type="ECO:0000256" key="7">
    <source>
        <dbReference type="SAM" id="MobiDB-lite"/>
    </source>
</evidence>
<evidence type="ECO:0000256" key="1">
    <source>
        <dbReference type="ARBA" id="ARBA00004651"/>
    </source>
</evidence>
<dbReference type="PANTHER" id="PTHR43394:SF1">
    <property type="entry name" value="ATP-BINDING CASSETTE SUB-FAMILY B MEMBER 10, MITOCHONDRIAL"/>
    <property type="match status" value="1"/>
</dbReference>
<dbReference type="InterPro" id="IPR039421">
    <property type="entry name" value="Type_1_exporter"/>
</dbReference>
<proteinExistence type="predicted"/>
<accession>A0ABS3XVD4</accession>
<dbReference type="GeneID" id="96259594"/>
<keyword evidence="5 8" id="KW-1133">Transmembrane helix</keyword>
<dbReference type="PROSITE" id="PS50929">
    <property type="entry name" value="ABC_TM1F"/>
    <property type="match status" value="1"/>
</dbReference>
<gene>
    <name evidence="11" type="primary">cydC</name>
    <name evidence="11" type="ORF">JW613_13350</name>
</gene>
<dbReference type="InterPro" id="IPR027417">
    <property type="entry name" value="P-loop_NTPase"/>
</dbReference>
<feature type="domain" description="ABC transmembrane type-1" evidence="10">
    <location>
        <begin position="85"/>
        <end position="366"/>
    </location>
</feature>
<feature type="compositionally biased region" description="Low complexity" evidence="7">
    <location>
        <begin position="22"/>
        <end position="51"/>
    </location>
</feature>
<sequence length="622" mass="64197">MTATPTPRPAPASAPPPRRGDALAPRAGDAGAPAPGDVAPAAPGDAGVPHPGDARTQYAAGARTQHPTARLLGHLLPHWRRLLPAALAAAGSELASAALMATAAWLITRAAQQPPITAVSLAIVAVRALALGRGALRYSDRLLGHDGVLRAVAHFRARVYEALVPLAPAGSPAFRSGDLLTRLLDDVDAVQDLLLRVLFPLASAAAVAAATTGVTAALLPQAGLLQGTLLVVAGLLVPFLVLTVSRQAGHAHKAARAELADLTLDLTQGAADLAAYGAGHAAATRAHHAAGRIAVLERRGALTTSLAGAAVLLLQGAATLGVTWLALRAHAAGTLPAVHITVLAVLALVSFETLTALPAAARRYADIRARAGRLACLFDTPPPVTEPAAPAQLPADGQLGVDITGLRVRHHPGVPPVLDGVTLRLLPGRRTVLLGASGSGKSTLIAALMRFVDYEAGSVRVAGRELREAAGTDVRRVITGMTQDAHVFHTTIRANLLLARPDARDTDLCEAARRARLLEWIESLPDGWETVLGEDGAAMSGGQRRRLLLARALLADPPVLVLDEPTEGLDPHTASAVLSDLLDATRGRTTLLVTHEQAGLSAADRIVTLDDGRIRPADPPLA</sequence>
<dbReference type="PANTHER" id="PTHR43394">
    <property type="entry name" value="ATP-DEPENDENT PERMEASE MDL1, MITOCHONDRIAL"/>
    <property type="match status" value="1"/>
</dbReference>
<dbReference type="SUPFAM" id="SSF90123">
    <property type="entry name" value="ABC transporter transmembrane region"/>
    <property type="match status" value="1"/>
</dbReference>
<feature type="transmembrane region" description="Helical" evidence="8">
    <location>
        <begin position="306"/>
        <end position="327"/>
    </location>
</feature>